<dbReference type="GO" id="GO:0004029">
    <property type="term" value="F:aldehyde dehydrogenase (NAD+) activity"/>
    <property type="evidence" value="ECO:0007669"/>
    <property type="project" value="TreeGrafter"/>
</dbReference>
<dbReference type="Gene3D" id="3.40.50.720">
    <property type="entry name" value="NAD(P)-binding Rossmann-like Domain"/>
    <property type="match status" value="1"/>
</dbReference>
<dbReference type="GO" id="GO:0005737">
    <property type="term" value="C:cytoplasm"/>
    <property type="evidence" value="ECO:0007669"/>
    <property type="project" value="TreeGrafter"/>
</dbReference>
<gene>
    <name evidence="2" type="ORF">CS062_10505</name>
</gene>
<comment type="caution">
    <text evidence="2">The sequence shown here is derived from an EMBL/GenBank/DDBJ whole genome shotgun (WGS) entry which is preliminary data.</text>
</comment>
<dbReference type="InterPro" id="IPR001509">
    <property type="entry name" value="Epimerase_deHydtase"/>
</dbReference>
<keyword evidence="3" id="KW-1185">Reference proteome</keyword>
<proteinExistence type="predicted"/>
<feature type="domain" description="NAD-dependent epimerase/dehydratase" evidence="1">
    <location>
        <begin position="9"/>
        <end position="221"/>
    </location>
</feature>
<dbReference type="Proteomes" id="UP000231501">
    <property type="component" value="Unassembled WGS sequence"/>
</dbReference>
<reference evidence="2 3" key="1">
    <citation type="submission" date="2017-11" db="EMBL/GenBank/DDBJ databases">
        <title>Draft genome sequence of Mitsuaria sp. HWN-4.</title>
        <authorList>
            <person name="Gundlapally S.R."/>
        </authorList>
    </citation>
    <scope>NUCLEOTIDE SEQUENCE [LARGE SCALE GENOMIC DNA]</scope>
    <source>
        <strain evidence="2 3">HWN-4</strain>
    </source>
</reference>
<dbReference type="InterPro" id="IPR036291">
    <property type="entry name" value="NAD(P)-bd_dom_sf"/>
</dbReference>
<organism evidence="2 3">
    <name type="scientific">Roseateles chitinivorans</name>
    <dbReference type="NCBI Taxonomy" id="2917965"/>
    <lineage>
        <taxon>Bacteria</taxon>
        <taxon>Pseudomonadati</taxon>
        <taxon>Pseudomonadota</taxon>
        <taxon>Betaproteobacteria</taxon>
        <taxon>Burkholderiales</taxon>
        <taxon>Sphaerotilaceae</taxon>
        <taxon>Roseateles</taxon>
    </lineage>
</organism>
<accession>A0A2G9CA64</accession>
<dbReference type="PANTHER" id="PTHR48079">
    <property type="entry name" value="PROTEIN YEEZ"/>
    <property type="match status" value="1"/>
</dbReference>
<dbReference type="AlphaFoldDB" id="A0A2G9CA64"/>
<dbReference type="EMBL" id="PEOG01000023">
    <property type="protein sequence ID" value="PIM53318.1"/>
    <property type="molecule type" value="Genomic_DNA"/>
</dbReference>
<evidence type="ECO:0000259" key="1">
    <source>
        <dbReference type="Pfam" id="PF01370"/>
    </source>
</evidence>
<dbReference type="InterPro" id="IPR051783">
    <property type="entry name" value="NAD(P)-dependent_oxidoreduct"/>
</dbReference>
<dbReference type="PANTHER" id="PTHR48079:SF6">
    <property type="entry name" value="NAD(P)-BINDING DOMAIN-CONTAINING PROTEIN-RELATED"/>
    <property type="match status" value="1"/>
</dbReference>
<sequence>MTAAAKRTALVLGASGGIGGAVARALRDAGWTVRALKRGLAAEAEHRDGLHWLRGDALDPQAVQRAAQGCSVIVHAVNPPGYRRWNEQVLPMLDNTIAAATARGATVVLPGTVYNFGPDVFPEPAEDAPQRPLTRKGAIRVEMERRLREGAVRGQFQAIVLRAGDFFGPGAANNWFSQGLVTPGRPVRQIQQPGSDGVGHQWAYLPDVAAAMAALIARRDTLPAFAPFHFEGHWDADGRQMAAAIQRVVQRRAGTTPRIGRFPWWAVRLAQPVVPLFRELAEMRYLWCEPLRLRQTRLAAELARDGGVPHTPLELAVERTLESLGCLPAVPAEGLSRSTAGADARSAHPA</sequence>
<dbReference type="SUPFAM" id="SSF51735">
    <property type="entry name" value="NAD(P)-binding Rossmann-fold domains"/>
    <property type="match status" value="1"/>
</dbReference>
<name>A0A2G9CA64_9BURK</name>
<dbReference type="Pfam" id="PF01370">
    <property type="entry name" value="Epimerase"/>
    <property type="match status" value="1"/>
</dbReference>
<protein>
    <recommendedName>
        <fullName evidence="1">NAD-dependent epimerase/dehydratase domain-containing protein</fullName>
    </recommendedName>
</protein>
<dbReference type="OrthoDB" id="112777at2"/>
<evidence type="ECO:0000313" key="2">
    <source>
        <dbReference type="EMBL" id="PIM53318.1"/>
    </source>
</evidence>
<evidence type="ECO:0000313" key="3">
    <source>
        <dbReference type="Proteomes" id="UP000231501"/>
    </source>
</evidence>